<evidence type="ECO:0000256" key="1">
    <source>
        <dbReference type="SAM" id="MobiDB-lite"/>
    </source>
</evidence>
<dbReference type="Proteomes" id="UP000676169">
    <property type="component" value="Chromosome"/>
</dbReference>
<accession>A0A975IYF4</accession>
<gene>
    <name evidence="3" type="ORF">KBB96_15025</name>
</gene>
<feature type="region of interest" description="Disordered" evidence="1">
    <location>
        <begin position="236"/>
        <end position="281"/>
    </location>
</feature>
<feature type="signal peptide" evidence="2">
    <location>
        <begin position="1"/>
        <end position="23"/>
    </location>
</feature>
<dbReference type="AlphaFoldDB" id="A0A975IYF4"/>
<name>A0A975IYF4_9BACT</name>
<keyword evidence="2" id="KW-0732">Signal</keyword>
<dbReference type="EMBL" id="CP073100">
    <property type="protein sequence ID" value="QUE50177.1"/>
    <property type="molecule type" value="Genomic_DNA"/>
</dbReference>
<protein>
    <submittedName>
        <fullName evidence="3">Uncharacterized protein</fullName>
    </submittedName>
</protein>
<proteinExistence type="predicted"/>
<organism evidence="3 4">
    <name type="scientific">Luteolibacter ambystomatis</name>
    <dbReference type="NCBI Taxonomy" id="2824561"/>
    <lineage>
        <taxon>Bacteria</taxon>
        <taxon>Pseudomonadati</taxon>
        <taxon>Verrucomicrobiota</taxon>
        <taxon>Verrucomicrobiia</taxon>
        <taxon>Verrucomicrobiales</taxon>
        <taxon>Verrucomicrobiaceae</taxon>
        <taxon>Luteolibacter</taxon>
    </lineage>
</organism>
<evidence type="ECO:0000313" key="4">
    <source>
        <dbReference type="Proteomes" id="UP000676169"/>
    </source>
</evidence>
<evidence type="ECO:0000256" key="2">
    <source>
        <dbReference type="SAM" id="SignalP"/>
    </source>
</evidence>
<dbReference type="RefSeq" id="WP_211630276.1">
    <property type="nucleotide sequence ID" value="NZ_CP073100.1"/>
</dbReference>
<keyword evidence="4" id="KW-1185">Reference proteome</keyword>
<evidence type="ECO:0000313" key="3">
    <source>
        <dbReference type="EMBL" id="QUE50177.1"/>
    </source>
</evidence>
<reference evidence="3" key="1">
    <citation type="submission" date="2021-04" db="EMBL/GenBank/DDBJ databases">
        <title>Luteolibacter sp. 32A isolated from the skin of an Anderson's salamander (Ambystoma andersonii).</title>
        <authorList>
            <person name="Spergser J."/>
            <person name="Busse H.-J."/>
        </authorList>
    </citation>
    <scope>NUCLEOTIDE SEQUENCE</scope>
    <source>
        <strain evidence="3">32A</strain>
    </source>
</reference>
<sequence>MNKTATRAFFGAAMGFFAFSASAAEDGAKLAASVKESIAAKPSDLLSIVERNVSAHSGSACEIVKAAIEASKANSDTVASIVQTASTAAPDQMRLIAQCSLAAAPDAVGSVQAVMAKLDPGTGGGSYSSKEAGSYLWGKNIRIGKAVATQNPEHYKVVDTNGVYLGDLNAKAGVDTRVRATATGGGSTWVYTAKVPVPNECWVQAPGGYLVVRNADNLDFYLQPCDEEFNPLNFPGKGPVQFSPNDTKTPDGGLLPPGPGAEIPPVLEPPVTTDPNFSNPT</sequence>
<feature type="chain" id="PRO_5037639840" evidence="2">
    <location>
        <begin position="24"/>
        <end position="281"/>
    </location>
</feature>
<dbReference type="KEGG" id="lamb:KBB96_15025"/>